<evidence type="ECO:0000256" key="2">
    <source>
        <dbReference type="ARBA" id="ARBA00004496"/>
    </source>
</evidence>
<dbReference type="InterPro" id="IPR001766">
    <property type="entry name" value="Fork_head_dom"/>
</dbReference>
<gene>
    <name evidence="15" type="ORF">V9T40_004338</name>
</gene>
<keyword evidence="6" id="KW-0805">Transcription regulation</keyword>
<dbReference type="EMBL" id="JBBCAQ010000004">
    <property type="protein sequence ID" value="KAK7604065.1"/>
    <property type="molecule type" value="Genomic_DNA"/>
</dbReference>
<sequence>MDLPTVELESFEPLQRARSNTWPLPRPDNFDEATTPPGIGRAVGNGLDAGIVIGDLPENVTSLDVKCGVIPELMTGSISPSAYHSNQLKKGSSRRNAWGNLSYADLITQAITSSPENRLTLSQIYEWMVQNVPYFKDKGDNNSSAGWKVSPA</sequence>
<evidence type="ECO:0000256" key="3">
    <source>
        <dbReference type="ARBA" id="ARBA00022473"/>
    </source>
</evidence>
<evidence type="ECO:0000256" key="8">
    <source>
        <dbReference type="ARBA" id="ARBA00023159"/>
    </source>
</evidence>
<dbReference type="Pfam" id="PF00250">
    <property type="entry name" value="Forkhead"/>
    <property type="match status" value="1"/>
</dbReference>
<evidence type="ECO:0000256" key="6">
    <source>
        <dbReference type="ARBA" id="ARBA00023015"/>
    </source>
</evidence>
<dbReference type="PANTHER" id="PTHR45767">
    <property type="entry name" value="FORKHEAD BOX PROTEIN O"/>
    <property type="match status" value="1"/>
</dbReference>
<evidence type="ECO:0000256" key="1">
    <source>
        <dbReference type="ARBA" id="ARBA00004123"/>
    </source>
</evidence>
<evidence type="ECO:0000313" key="16">
    <source>
        <dbReference type="Proteomes" id="UP001367676"/>
    </source>
</evidence>
<feature type="DNA-binding region" description="Fork-head" evidence="13">
    <location>
        <begin position="98"/>
        <end position="152"/>
    </location>
</feature>
<keyword evidence="10 13" id="KW-0539">Nucleus</keyword>
<proteinExistence type="predicted"/>
<dbReference type="GO" id="GO:0000978">
    <property type="term" value="F:RNA polymerase II cis-regulatory region sequence-specific DNA binding"/>
    <property type="evidence" value="ECO:0007669"/>
    <property type="project" value="TreeGrafter"/>
</dbReference>
<comment type="subcellular location">
    <subcellularLocation>
        <location evidence="2">Cytoplasm</location>
    </subcellularLocation>
    <subcellularLocation>
        <location evidence="1 13">Nucleus</location>
    </subcellularLocation>
</comment>
<organism evidence="15 16">
    <name type="scientific">Parthenolecanium corni</name>
    <dbReference type="NCBI Taxonomy" id="536013"/>
    <lineage>
        <taxon>Eukaryota</taxon>
        <taxon>Metazoa</taxon>
        <taxon>Ecdysozoa</taxon>
        <taxon>Arthropoda</taxon>
        <taxon>Hexapoda</taxon>
        <taxon>Insecta</taxon>
        <taxon>Pterygota</taxon>
        <taxon>Neoptera</taxon>
        <taxon>Paraneoptera</taxon>
        <taxon>Hemiptera</taxon>
        <taxon>Sternorrhyncha</taxon>
        <taxon>Coccoidea</taxon>
        <taxon>Coccidae</taxon>
        <taxon>Parthenolecanium</taxon>
    </lineage>
</organism>
<evidence type="ECO:0000256" key="5">
    <source>
        <dbReference type="ARBA" id="ARBA00022782"/>
    </source>
</evidence>
<dbReference type="AlphaFoldDB" id="A0AAN9TRW5"/>
<comment type="caution">
    <text evidence="15">The sequence shown here is derived from an EMBL/GenBank/DDBJ whole genome shotgun (WGS) entry which is preliminary data.</text>
</comment>
<keyword evidence="5" id="KW-0221">Differentiation</keyword>
<dbReference type="InterPro" id="IPR036388">
    <property type="entry name" value="WH-like_DNA-bd_sf"/>
</dbReference>
<keyword evidence="8" id="KW-0010">Activator</keyword>
<keyword evidence="9" id="KW-0804">Transcription</keyword>
<evidence type="ECO:0000256" key="7">
    <source>
        <dbReference type="ARBA" id="ARBA00023125"/>
    </source>
</evidence>
<evidence type="ECO:0000256" key="13">
    <source>
        <dbReference type="PROSITE-ProRule" id="PRU00089"/>
    </source>
</evidence>
<evidence type="ECO:0000313" key="15">
    <source>
        <dbReference type="EMBL" id="KAK7604065.1"/>
    </source>
</evidence>
<dbReference type="SMART" id="SM00339">
    <property type="entry name" value="FH"/>
    <property type="match status" value="1"/>
</dbReference>
<dbReference type="Gene3D" id="1.10.10.10">
    <property type="entry name" value="Winged helix-like DNA-binding domain superfamily/Winged helix DNA-binding domain"/>
    <property type="match status" value="1"/>
</dbReference>
<dbReference type="GO" id="GO:0000981">
    <property type="term" value="F:DNA-binding transcription factor activity, RNA polymerase II-specific"/>
    <property type="evidence" value="ECO:0007669"/>
    <property type="project" value="TreeGrafter"/>
</dbReference>
<evidence type="ECO:0000259" key="14">
    <source>
        <dbReference type="PROSITE" id="PS50039"/>
    </source>
</evidence>
<keyword evidence="4" id="KW-0963">Cytoplasm</keyword>
<evidence type="ECO:0000256" key="10">
    <source>
        <dbReference type="ARBA" id="ARBA00023242"/>
    </source>
</evidence>
<accession>A0AAN9TRW5</accession>
<keyword evidence="7 13" id="KW-0238">DNA-binding</keyword>
<comment type="subunit">
    <text evidence="12">Interacts with melt.</text>
</comment>
<name>A0AAN9TRW5_9HEMI</name>
<feature type="domain" description="Fork-head" evidence="14">
    <location>
        <begin position="98"/>
        <end position="152"/>
    </location>
</feature>
<protein>
    <recommendedName>
        <fullName evidence="14">Fork-head domain-containing protein</fullName>
    </recommendedName>
</protein>
<keyword evidence="11" id="KW-0131">Cell cycle</keyword>
<dbReference type="GO" id="GO:0005634">
    <property type="term" value="C:nucleus"/>
    <property type="evidence" value="ECO:0007669"/>
    <property type="project" value="UniProtKB-SubCell"/>
</dbReference>
<keyword evidence="16" id="KW-1185">Reference proteome</keyword>
<dbReference type="GO" id="GO:0005737">
    <property type="term" value="C:cytoplasm"/>
    <property type="evidence" value="ECO:0007669"/>
    <property type="project" value="UniProtKB-SubCell"/>
</dbReference>
<reference evidence="15 16" key="1">
    <citation type="submission" date="2024-03" db="EMBL/GenBank/DDBJ databases">
        <title>Adaptation during the transition from Ophiocordyceps entomopathogen to insect associate is accompanied by gene loss and intensified selection.</title>
        <authorList>
            <person name="Ward C.M."/>
            <person name="Onetto C.A."/>
            <person name="Borneman A.R."/>
        </authorList>
    </citation>
    <scope>NUCLEOTIDE SEQUENCE [LARGE SCALE GENOMIC DNA]</scope>
    <source>
        <strain evidence="15">AWRI1</strain>
        <tissue evidence="15">Single Adult Female</tissue>
    </source>
</reference>
<dbReference type="PRINTS" id="PR00053">
    <property type="entry name" value="FORKHEAD"/>
</dbReference>
<dbReference type="SUPFAM" id="SSF46785">
    <property type="entry name" value="Winged helix' DNA-binding domain"/>
    <property type="match status" value="1"/>
</dbReference>
<evidence type="ECO:0000256" key="11">
    <source>
        <dbReference type="ARBA" id="ARBA00023306"/>
    </source>
</evidence>
<evidence type="ECO:0000256" key="12">
    <source>
        <dbReference type="ARBA" id="ARBA00038846"/>
    </source>
</evidence>
<dbReference type="Proteomes" id="UP001367676">
    <property type="component" value="Unassembled WGS sequence"/>
</dbReference>
<evidence type="ECO:0000256" key="9">
    <source>
        <dbReference type="ARBA" id="ARBA00023163"/>
    </source>
</evidence>
<dbReference type="PANTHER" id="PTHR45767:SF2">
    <property type="entry name" value="FORKHEAD BOX PROTEIN O"/>
    <property type="match status" value="1"/>
</dbReference>
<dbReference type="PROSITE" id="PS50039">
    <property type="entry name" value="FORK_HEAD_3"/>
    <property type="match status" value="1"/>
</dbReference>
<keyword evidence="3" id="KW-0217">Developmental protein</keyword>
<dbReference type="GO" id="GO:0030154">
    <property type="term" value="P:cell differentiation"/>
    <property type="evidence" value="ECO:0007669"/>
    <property type="project" value="UniProtKB-KW"/>
</dbReference>
<dbReference type="InterPro" id="IPR036390">
    <property type="entry name" value="WH_DNA-bd_sf"/>
</dbReference>
<evidence type="ECO:0000256" key="4">
    <source>
        <dbReference type="ARBA" id="ARBA00022490"/>
    </source>
</evidence>